<dbReference type="InterPro" id="IPR005110">
    <property type="entry name" value="MoeA_linker/N"/>
</dbReference>
<dbReference type="GO" id="GO:0005737">
    <property type="term" value="C:cytoplasm"/>
    <property type="evidence" value="ECO:0007669"/>
    <property type="project" value="TreeGrafter"/>
</dbReference>
<dbReference type="Proteomes" id="UP000009296">
    <property type="component" value="Chromosome"/>
</dbReference>
<dbReference type="InterPro" id="IPR036135">
    <property type="entry name" value="MoeA_linker/N_sf"/>
</dbReference>
<dbReference type="Gene3D" id="3.90.105.10">
    <property type="entry name" value="Molybdopterin biosynthesis moea protein, domain 2"/>
    <property type="match status" value="1"/>
</dbReference>
<dbReference type="NCBIfam" id="TIGR00177">
    <property type="entry name" value="molyb_syn"/>
    <property type="match status" value="1"/>
</dbReference>
<evidence type="ECO:0000313" key="5">
    <source>
        <dbReference type="Proteomes" id="UP000009296"/>
    </source>
</evidence>
<evidence type="ECO:0000256" key="2">
    <source>
        <dbReference type="ARBA" id="ARBA00023150"/>
    </source>
</evidence>
<accession>F8ALJ4</accession>
<dbReference type="OrthoDB" id="31371at2157"/>
<reference evidence="4" key="1">
    <citation type="submission" date="2011-05" db="EMBL/GenBank/DDBJ databases">
        <title>Complete sequence of chromosome of Methanothermococcus okinawensis IH1.</title>
        <authorList>
            <consortium name="US DOE Joint Genome Institute"/>
            <person name="Lucas S."/>
            <person name="Han J."/>
            <person name="Lapidus A."/>
            <person name="Cheng J.-F."/>
            <person name="Goodwin L."/>
            <person name="Pitluck S."/>
            <person name="Peters L."/>
            <person name="Mikhailova N."/>
            <person name="Held B."/>
            <person name="Han C."/>
            <person name="Tapia R."/>
            <person name="Land M."/>
            <person name="Hauser L."/>
            <person name="Kyrpides N."/>
            <person name="Ivanova N."/>
            <person name="Pagani I."/>
            <person name="Sieprawska-Lupa M."/>
            <person name="Takai K."/>
            <person name="Miyazaki J."/>
            <person name="Whitman W."/>
            <person name="Woyke T."/>
        </authorList>
    </citation>
    <scope>NUCLEOTIDE SEQUENCE</scope>
    <source>
        <strain evidence="4">IH1</strain>
    </source>
</reference>
<dbReference type="Gene3D" id="2.170.190.11">
    <property type="entry name" value="Molybdopterin biosynthesis moea protein, domain 3"/>
    <property type="match status" value="1"/>
</dbReference>
<gene>
    <name evidence="4" type="ordered locus">Metok_1178</name>
</gene>
<dbReference type="HOGENOM" id="CLU_010186_7_0_2"/>
<dbReference type="GO" id="GO:0061599">
    <property type="term" value="F:molybdopterin molybdotransferase activity"/>
    <property type="evidence" value="ECO:0007669"/>
    <property type="project" value="TreeGrafter"/>
</dbReference>
<dbReference type="InterPro" id="IPR036688">
    <property type="entry name" value="MoeA_C_domain_IV_sf"/>
</dbReference>
<evidence type="ECO:0000313" key="4">
    <source>
        <dbReference type="EMBL" id="AEH07146.1"/>
    </source>
</evidence>
<dbReference type="UniPathway" id="UPA00344"/>
<name>F8ALJ4_METOI</name>
<dbReference type="KEGG" id="mok:Metok_1178"/>
<dbReference type="STRING" id="647113.Metok_1178"/>
<proteinExistence type="predicted"/>
<protein>
    <submittedName>
        <fullName evidence="4">Molybdenum cofactor synthesis domain protein</fullName>
    </submittedName>
</protein>
<dbReference type="GeneID" id="10773334"/>
<dbReference type="SUPFAM" id="SSF63882">
    <property type="entry name" value="MoeA N-terminal region -like"/>
    <property type="match status" value="1"/>
</dbReference>
<dbReference type="AlphaFoldDB" id="F8ALJ4"/>
<dbReference type="Pfam" id="PF03454">
    <property type="entry name" value="MoeA_C"/>
    <property type="match status" value="1"/>
</dbReference>
<keyword evidence="5" id="KW-1185">Reference proteome</keyword>
<dbReference type="RefSeq" id="WP_013867329.1">
    <property type="nucleotide sequence ID" value="NC_015636.1"/>
</dbReference>
<dbReference type="PANTHER" id="PTHR10192">
    <property type="entry name" value="MOLYBDOPTERIN BIOSYNTHESIS PROTEIN"/>
    <property type="match status" value="1"/>
</dbReference>
<sequence length="380" mass="42724">MIGVCDAKDMLNKYLFNKLFNKKSYVEIYDSYGKVLAEDIFSTVDIPFFNKSDKDGYAVVNLNSKKYTIIDEVFAGDMRDLKIKNNECVYVATGAKIPKGANYVIPVEYAKKYRNELRLMGNIEESNIINIGEDIKKNNKVLIKGTIINERNIGILASLGIKKVKVYKTPNVGIISTGNELQYINEVNSKTIFSIVKKSNCQPIFIGCAKDDISDLKRKINKALESCDIIITSGGVSAGKKDYLSRVVSDMGNIIFHKVRMKPGMPMLFGEINEKPIFCMPGNVVSCLTCSYVFLLPFLKRMAHIPFSKKVFGAQLSEDIHSEYGMTYYRPVKLKNGMAYPTFKGSNLITSIAYADGLIEIKEDEILKKKGDIVNVWVFD</sequence>
<dbReference type="Pfam" id="PF03453">
    <property type="entry name" value="MoeA_N"/>
    <property type="match status" value="1"/>
</dbReference>
<evidence type="ECO:0000259" key="3">
    <source>
        <dbReference type="SMART" id="SM00852"/>
    </source>
</evidence>
<dbReference type="Pfam" id="PF00994">
    <property type="entry name" value="MoCF_biosynth"/>
    <property type="match status" value="1"/>
</dbReference>
<dbReference type="InterPro" id="IPR036425">
    <property type="entry name" value="MoaB/Mog-like_dom_sf"/>
</dbReference>
<dbReference type="InterPro" id="IPR038987">
    <property type="entry name" value="MoeA-like"/>
</dbReference>
<organism evidence="4 5">
    <name type="scientific">Methanothermococcus okinawensis (strain DSM 14208 / JCM 11175 / IH1)</name>
    <dbReference type="NCBI Taxonomy" id="647113"/>
    <lineage>
        <taxon>Archaea</taxon>
        <taxon>Methanobacteriati</taxon>
        <taxon>Methanobacteriota</taxon>
        <taxon>Methanomada group</taxon>
        <taxon>Methanococci</taxon>
        <taxon>Methanococcales</taxon>
        <taxon>Methanococcaceae</taxon>
        <taxon>Methanothermococcus</taxon>
    </lineage>
</organism>
<evidence type="ECO:0000256" key="1">
    <source>
        <dbReference type="ARBA" id="ARBA00005046"/>
    </source>
</evidence>
<dbReference type="SUPFAM" id="SSF53218">
    <property type="entry name" value="Molybdenum cofactor biosynthesis proteins"/>
    <property type="match status" value="1"/>
</dbReference>
<dbReference type="Gene3D" id="3.40.980.10">
    <property type="entry name" value="MoaB/Mog-like domain"/>
    <property type="match status" value="1"/>
</dbReference>
<feature type="domain" description="MoaB/Mog" evidence="3">
    <location>
        <begin position="173"/>
        <end position="301"/>
    </location>
</feature>
<dbReference type="GO" id="GO:0006777">
    <property type="term" value="P:Mo-molybdopterin cofactor biosynthetic process"/>
    <property type="evidence" value="ECO:0007669"/>
    <property type="project" value="UniProtKB-KW"/>
</dbReference>
<dbReference type="InterPro" id="IPR005111">
    <property type="entry name" value="MoeA_C_domain_IV"/>
</dbReference>
<keyword evidence="2" id="KW-0501">Molybdenum cofactor biosynthesis</keyword>
<dbReference type="SMART" id="SM00852">
    <property type="entry name" value="MoCF_biosynth"/>
    <property type="match status" value="1"/>
</dbReference>
<dbReference type="eggNOG" id="arCOG00216">
    <property type="taxonomic scope" value="Archaea"/>
</dbReference>
<comment type="pathway">
    <text evidence="1">Cofactor biosynthesis; molybdopterin biosynthesis.</text>
</comment>
<dbReference type="CDD" id="cd00887">
    <property type="entry name" value="MoeA"/>
    <property type="match status" value="1"/>
</dbReference>
<dbReference type="SUPFAM" id="SSF63867">
    <property type="entry name" value="MoeA C-terminal domain-like"/>
    <property type="match status" value="1"/>
</dbReference>
<dbReference type="PANTHER" id="PTHR10192:SF5">
    <property type="entry name" value="GEPHYRIN"/>
    <property type="match status" value="1"/>
</dbReference>
<dbReference type="Gene3D" id="2.40.340.10">
    <property type="entry name" value="MoeA, C-terminal, domain IV"/>
    <property type="match status" value="1"/>
</dbReference>
<dbReference type="EMBL" id="CP002792">
    <property type="protein sequence ID" value="AEH07146.1"/>
    <property type="molecule type" value="Genomic_DNA"/>
</dbReference>
<dbReference type="InterPro" id="IPR001453">
    <property type="entry name" value="MoaB/Mog_dom"/>
</dbReference>